<accession>A0A179ULQ0</accession>
<gene>
    <name evidence="1" type="ORF">BDBG_05038</name>
</gene>
<sequence length="99" mass="11290">MARKFSHTGNVRDDGAIDKTAAHESHLLVKSHRCYHEAVILIKHVSPAQFQVQAENLSRCWDSWLVVAGWLAMPLRPNPCWPYFPQHRAAGFSNDKIVK</sequence>
<organism evidence="1 2">
    <name type="scientific">Blastomyces gilchristii (strain SLH14081)</name>
    <name type="common">Blastomyces dermatitidis</name>
    <dbReference type="NCBI Taxonomy" id="559298"/>
    <lineage>
        <taxon>Eukaryota</taxon>
        <taxon>Fungi</taxon>
        <taxon>Dikarya</taxon>
        <taxon>Ascomycota</taxon>
        <taxon>Pezizomycotina</taxon>
        <taxon>Eurotiomycetes</taxon>
        <taxon>Eurotiomycetidae</taxon>
        <taxon>Onygenales</taxon>
        <taxon>Ajellomycetaceae</taxon>
        <taxon>Blastomyces</taxon>
    </lineage>
</organism>
<protein>
    <submittedName>
        <fullName evidence="1">Uncharacterized protein</fullName>
    </submittedName>
</protein>
<dbReference type="Proteomes" id="UP000002038">
    <property type="component" value="Unassembled WGS sequence"/>
</dbReference>
<dbReference type="RefSeq" id="XP_031578482.1">
    <property type="nucleotide sequence ID" value="XM_031721957.1"/>
</dbReference>
<reference evidence="2" key="1">
    <citation type="journal article" date="2015" name="PLoS Genet.">
        <title>The dynamic genome and transcriptome of the human fungal pathogen Blastomyces and close relative Emmonsia.</title>
        <authorList>
            <person name="Munoz J.F."/>
            <person name="Gauthier G.M."/>
            <person name="Desjardins C.A."/>
            <person name="Gallo J.E."/>
            <person name="Holder J."/>
            <person name="Sullivan T.D."/>
            <person name="Marty A.J."/>
            <person name="Carmen J.C."/>
            <person name="Chen Z."/>
            <person name="Ding L."/>
            <person name="Gujja S."/>
            <person name="Magrini V."/>
            <person name="Misas E."/>
            <person name="Mitreva M."/>
            <person name="Priest M."/>
            <person name="Saif S."/>
            <person name="Whiston E.A."/>
            <person name="Young S."/>
            <person name="Zeng Q."/>
            <person name="Goldman W.E."/>
            <person name="Mardis E.R."/>
            <person name="Taylor J.W."/>
            <person name="McEwen J.G."/>
            <person name="Clay O.K."/>
            <person name="Klein B.S."/>
            <person name="Cuomo C.A."/>
        </authorList>
    </citation>
    <scope>NUCLEOTIDE SEQUENCE [LARGE SCALE GENOMIC DNA]</scope>
    <source>
        <strain evidence="2">SLH14081</strain>
    </source>
</reference>
<dbReference type="VEuPathDB" id="FungiDB:BDBG_05038"/>
<evidence type="ECO:0000313" key="1">
    <source>
        <dbReference type="EMBL" id="OAT08810.1"/>
    </source>
</evidence>
<dbReference type="AlphaFoldDB" id="A0A179ULQ0"/>
<name>A0A179ULQ0_BLAGS</name>
<evidence type="ECO:0000313" key="2">
    <source>
        <dbReference type="Proteomes" id="UP000002038"/>
    </source>
</evidence>
<proteinExistence type="predicted"/>
<dbReference type="EMBL" id="GG657455">
    <property type="protein sequence ID" value="OAT08810.1"/>
    <property type="molecule type" value="Genomic_DNA"/>
</dbReference>
<keyword evidence="2" id="KW-1185">Reference proteome</keyword>
<dbReference type="GeneID" id="8504616"/>
<dbReference type="KEGG" id="bgh:BDBG_05038"/>